<keyword evidence="1" id="KW-1133">Transmembrane helix</keyword>
<keyword evidence="3" id="KW-1185">Reference proteome</keyword>
<dbReference type="EMBL" id="JAMTCS010000008">
    <property type="protein sequence ID" value="MCP2265380.1"/>
    <property type="molecule type" value="Genomic_DNA"/>
</dbReference>
<evidence type="ECO:0000313" key="2">
    <source>
        <dbReference type="EMBL" id="MCP2265380.1"/>
    </source>
</evidence>
<comment type="caution">
    <text evidence="2">The sequence shown here is derived from an EMBL/GenBank/DDBJ whole genome shotgun (WGS) entry which is preliminary data.</text>
</comment>
<gene>
    <name evidence="2" type="ORF">APR03_002736</name>
</gene>
<evidence type="ECO:0000313" key="3">
    <source>
        <dbReference type="Proteomes" id="UP001139493"/>
    </source>
</evidence>
<keyword evidence="1" id="KW-0472">Membrane</keyword>
<dbReference type="Proteomes" id="UP001139493">
    <property type="component" value="Unassembled WGS sequence"/>
</dbReference>
<evidence type="ECO:0000256" key="1">
    <source>
        <dbReference type="SAM" id="Phobius"/>
    </source>
</evidence>
<reference evidence="2" key="1">
    <citation type="submission" date="2022-06" db="EMBL/GenBank/DDBJ databases">
        <title>Genomic Encyclopedia of Archaeal and Bacterial Type Strains, Phase II (KMG-II): from individual species to whole genera.</title>
        <authorList>
            <person name="Goeker M."/>
        </authorList>
    </citation>
    <scope>NUCLEOTIDE SEQUENCE</scope>
    <source>
        <strain evidence="2">DSM 26652</strain>
    </source>
</reference>
<dbReference type="AlphaFoldDB" id="A0A9X2JV99"/>
<protein>
    <submittedName>
        <fullName evidence="2">Uncharacterized protein</fullName>
    </submittedName>
</protein>
<name>A0A9X2JV99_9MICO</name>
<keyword evidence="1" id="KW-0812">Transmembrane</keyword>
<proteinExistence type="predicted"/>
<accession>A0A9X2JV99</accession>
<sequence>MTVPETLSRTGIVFAVPDVYEGVRNSVSTNDPFLDRADNGPVFTTATEPVRWWIPLVASTGALLVMVLGAAALVSGAVNATLDGMLG</sequence>
<organism evidence="2 3">
    <name type="scientific">Promicromonospora thailandica</name>
    <dbReference type="NCBI Taxonomy" id="765201"/>
    <lineage>
        <taxon>Bacteria</taxon>
        <taxon>Bacillati</taxon>
        <taxon>Actinomycetota</taxon>
        <taxon>Actinomycetes</taxon>
        <taxon>Micrococcales</taxon>
        <taxon>Promicromonosporaceae</taxon>
        <taxon>Promicromonospora</taxon>
    </lineage>
</organism>
<feature type="transmembrane region" description="Helical" evidence="1">
    <location>
        <begin position="52"/>
        <end position="78"/>
    </location>
</feature>